<reference evidence="2" key="2">
    <citation type="journal article" date="2024" name="Plant">
        <title>Genomic evolution and insights into agronomic trait innovations of Sesamum species.</title>
        <authorList>
            <person name="Miao H."/>
            <person name="Wang L."/>
            <person name="Qu L."/>
            <person name="Liu H."/>
            <person name="Sun Y."/>
            <person name="Le M."/>
            <person name="Wang Q."/>
            <person name="Wei S."/>
            <person name="Zheng Y."/>
            <person name="Lin W."/>
            <person name="Duan Y."/>
            <person name="Cao H."/>
            <person name="Xiong S."/>
            <person name="Wang X."/>
            <person name="Wei L."/>
            <person name="Li C."/>
            <person name="Ma Q."/>
            <person name="Ju M."/>
            <person name="Zhao R."/>
            <person name="Li G."/>
            <person name="Mu C."/>
            <person name="Tian Q."/>
            <person name="Mei H."/>
            <person name="Zhang T."/>
            <person name="Gao T."/>
            <person name="Zhang H."/>
        </authorList>
    </citation>
    <scope>NUCLEOTIDE SEQUENCE</scope>
    <source>
        <strain evidence="2">G01</strain>
    </source>
</reference>
<protein>
    <submittedName>
        <fullName evidence="2">Mediator of RNA polymerase II transcription subunitA</fullName>
    </submittedName>
</protein>
<evidence type="ECO:0000313" key="2">
    <source>
        <dbReference type="EMBL" id="KAL0348790.1"/>
    </source>
</evidence>
<dbReference type="GO" id="GO:0016592">
    <property type="term" value="C:mediator complex"/>
    <property type="evidence" value="ECO:0007669"/>
    <property type="project" value="InterPro"/>
</dbReference>
<proteinExistence type="predicted"/>
<keyword evidence="1" id="KW-1133">Transmembrane helix</keyword>
<sequence length="1192" mass="131021">MEVATQLNYNIWDRVLGQTKEAQEKGSDPLLWAIQVSSNLSSAGITLPSLELANHLVSYICWDNNVPISWKFLEKALALKIVPPLLVLGLLSTRVIPYRHSCPAAFRLYMELLKRHAFSLKEYSNLPNYQKTMNSLDQVLHLSQIFGLQANEAGALLVMFVFSIAWQLVDAALDDEGLLELTENDPRWPVKPQDMQVDVHNMYEEKRKEYRERFRTINTIMAIQLLGQFLQNKVTSRILYLARQNMYAHWKSFIQRMHLLVENSLALRNSKSITPEVLLQLISDSHEVKFQHFQASLLQEFHPVVQSRPLVNPAGLCLGTSRSALWLPLDMLLEDAMDGSQVNATSAVEIITDYTEHVLLINEFAFIIREERGIPGTCRLDTRLSMLLSITTLVVADLVEEEEKKFPRKWLCSVTGWYSGKPLSGNDCDVPGTSGNLYHLIVEACIARNLLDTSAYFWPGYVNGHINQLPHNVPNQVPGWSSFMKGASLTRFAEVEKVFEMAVKGSNEERITAATILCGASLIRGWNIQVPELAGSLMTICEVFGSCVPNISWTMTTGEEISAHAVFSNAFALLLKLWRFNHPPIEYGVGDVPPVGSQLTPEYLLLVRNSHLVSSGNLLKDPNRRRLAKAASSSSPKPIFVDSFPKLKVWYRQHLACIASPLTGLVNGTPVHHTVDTLLNMMFRKIGGGNQTVTTVTSGSSSSSGPGSEDIYLRPKLPAWDILEAVPFVADAALTACAHGRLSPRELCTGLKDLADFLPATLATIVSYFSAEVTRGVWKSVFMNGTDWPSPAANLSNVEGQIKKILAATGVDIPSLAAGGSSPASLPLPLAAFVSLTITYKLDKASQRFLDLAGPALESLAAGCPWPCMPIVASLWTQKAKRWSDFLVFSASRTVFLHSNDAVVQLLRSCFSATLGLNSSCCISSNGGIGALLGHGFGSHFNGGIAPVAPGILYLRVYRSIRDIMFLREEIVSVLMQTVEDVACGCLPKESLEKRKKSKNGMKHGHASLAATLTKVKLAASLGASVIFLTGGLGLVQSLIKETLPSWFMSIHRSEQEGERGKMLPMLRGYALAYLAALCGAFVWGVDSSTTAASKRRPKILGCHMEFLASALDGKISLGCDLATWHAYVSGFLSLMVRCTPTWIFELNVEMLRRLSKGLRRWNEEELALALLGVGGLGTMSAAAEMVIETEI</sequence>
<name>A0AAW2P0P6_9LAMI</name>
<dbReference type="GO" id="GO:2000762">
    <property type="term" value="P:regulation of phenylpropanoid metabolic process"/>
    <property type="evidence" value="ECO:0007669"/>
    <property type="project" value="InterPro"/>
</dbReference>
<dbReference type="PANTHER" id="PTHR33739">
    <property type="entry name" value="OS07G0681500 PROTEIN"/>
    <property type="match status" value="1"/>
</dbReference>
<dbReference type="EMBL" id="JACGWK010000006">
    <property type="protein sequence ID" value="KAL0348790.1"/>
    <property type="molecule type" value="Genomic_DNA"/>
</dbReference>
<organism evidence="2">
    <name type="scientific">Sesamum angustifolium</name>
    <dbReference type="NCBI Taxonomy" id="2727405"/>
    <lineage>
        <taxon>Eukaryota</taxon>
        <taxon>Viridiplantae</taxon>
        <taxon>Streptophyta</taxon>
        <taxon>Embryophyta</taxon>
        <taxon>Tracheophyta</taxon>
        <taxon>Spermatophyta</taxon>
        <taxon>Magnoliopsida</taxon>
        <taxon>eudicotyledons</taxon>
        <taxon>Gunneridae</taxon>
        <taxon>Pentapetalae</taxon>
        <taxon>asterids</taxon>
        <taxon>lamiids</taxon>
        <taxon>Lamiales</taxon>
        <taxon>Pedaliaceae</taxon>
        <taxon>Sesamum</taxon>
    </lineage>
</organism>
<evidence type="ECO:0000256" key="1">
    <source>
        <dbReference type="SAM" id="Phobius"/>
    </source>
</evidence>
<dbReference type="AlphaFoldDB" id="A0AAW2P0P6"/>
<accession>A0AAW2P0P6</accession>
<comment type="caution">
    <text evidence="2">The sequence shown here is derived from an EMBL/GenBank/DDBJ whole genome shotgun (WGS) entry which is preliminary data.</text>
</comment>
<gene>
    <name evidence="2" type="ORF">Sangu_1106800</name>
</gene>
<keyword evidence="1" id="KW-0812">Transmembrane</keyword>
<keyword evidence="1" id="KW-0472">Membrane</keyword>
<dbReference type="InterPro" id="IPR039638">
    <property type="entry name" value="MED33A/B"/>
</dbReference>
<reference evidence="2" key="1">
    <citation type="submission" date="2020-06" db="EMBL/GenBank/DDBJ databases">
        <authorList>
            <person name="Li T."/>
            <person name="Hu X."/>
            <person name="Zhang T."/>
            <person name="Song X."/>
            <person name="Zhang H."/>
            <person name="Dai N."/>
            <person name="Sheng W."/>
            <person name="Hou X."/>
            <person name="Wei L."/>
        </authorList>
    </citation>
    <scope>NUCLEOTIDE SEQUENCE</scope>
    <source>
        <strain evidence="2">G01</strain>
        <tissue evidence="2">Leaf</tissue>
    </source>
</reference>
<feature type="transmembrane region" description="Helical" evidence="1">
    <location>
        <begin position="1069"/>
        <end position="1086"/>
    </location>
</feature>
<feature type="transmembrane region" description="Helical" evidence="1">
    <location>
        <begin position="1018"/>
        <end position="1040"/>
    </location>
</feature>
<dbReference type="PANTHER" id="PTHR33739:SF5">
    <property type="entry name" value="MEDIATOR OF RNA POLYMERASE II TRANSCRIPTION SUBUNIT 33A"/>
    <property type="match status" value="1"/>
</dbReference>